<comment type="caution">
    <text evidence="1">The sequence shown here is derived from an EMBL/GenBank/DDBJ whole genome shotgun (WGS) entry which is preliminary data.</text>
</comment>
<evidence type="ECO:0000313" key="2">
    <source>
        <dbReference type="Proteomes" id="UP001177260"/>
    </source>
</evidence>
<name>A0ACC3B0C1_9EURO</name>
<reference evidence="1 2" key="1">
    <citation type="journal article" date="2023" name="ACS Omega">
        <title>Identification of the Neoaspergillic Acid Biosynthesis Gene Cluster by Establishing an In Vitro CRISPR-Ribonucleoprotein Genetic System in Aspergillus melleus.</title>
        <authorList>
            <person name="Yuan B."/>
            <person name="Grau M.F."/>
            <person name="Murata R.M."/>
            <person name="Torok T."/>
            <person name="Venkateswaran K."/>
            <person name="Stajich J.E."/>
            <person name="Wang C.C.C."/>
        </authorList>
    </citation>
    <scope>NUCLEOTIDE SEQUENCE [LARGE SCALE GENOMIC DNA]</scope>
    <source>
        <strain evidence="1 2">IMV 1140</strain>
    </source>
</reference>
<protein>
    <submittedName>
        <fullName evidence="1">Uncharacterized protein</fullName>
    </submittedName>
</protein>
<gene>
    <name evidence="1" type="ORF">N8T08_006351</name>
</gene>
<organism evidence="1 2">
    <name type="scientific">Aspergillus melleus</name>
    <dbReference type="NCBI Taxonomy" id="138277"/>
    <lineage>
        <taxon>Eukaryota</taxon>
        <taxon>Fungi</taxon>
        <taxon>Dikarya</taxon>
        <taxon>Ascomycota</taxon>
        <taxon>Pezizomycotina</taxon>
        <taxon>Eurotiomycetes</taxon>
        <taxon>Eurotiomycetidae</taxon>
        <taxon>Eurotiales</taxon>
        <taxon>Aspergillaceae</taxon>
        <taxon>Aspergillus</taxon>
        <taxon>Aspergillus subgen. Circumdati</taxon>
    </lineage>
</organism>
<evidence type="ECO:0000313" key="1">
    <source>
        <dbReference type="EMBL" id="KAK1143545.1"/>
    </source>
</evidence>
<sequence>MPDQRRPYRSHKVPACDRCRRFKRRCTGGTPDRPCVLCHLQEVPCLISASPKAQAGARRSSRREQRRVLPKPTPSNVNVTVNAAPSPADADVGQDERIGTDYHGSPTQDRSKVELSMVASPVISEDIQILERYMSSKTSSSMPVSVDGSLSHAGANPMVYLRVPRRREGLAMSENPGKQQKEILRQILKPYADELVRLYFDEIHPAFPMLDRQSFLELYRNGDKLSPALTCEFFALSLILWRHSPTLRQFPKPDSQFIWNLAVEALQQDFLAPGLSTVFAVVLDMMGRPVYSVLGNTINNGRAVTLAQTLGLNRDPTKWKRPASEKALRIRLWSSFAHGIPPIITKGQHDVPVPLPLDILSDADQSEKHGRAAECFMRLCTLTNILGEVLPLAYHLDVDQKQIWRQIRRLELELCEWEDNLPSYLQPNSDDHSRASGSSSLWLGSLSVRLLLNRIALHAATLSSEVDHSESTRYHLSQLRRSAHDIVEYVCSLTKAQLQEFWLPYTAHHLILTVIILLRCTVESTDKTIITSCKSSLSHFWTKLRDAAERDGWDLASICISQCGESVSKILNNVSEVRDVLKEQPGEPYSLEPVEDPSSVDLSGLGMSGSGLPTDLLPDILPFSNPDLSFDNQWDMGPWHGLGWMDIDNISYEGANQGLFM</sequence>
<dbReference type="Proteomes" id="UP001177260">
    <property type="component" value="Unassembled WGS sequence"/>
</dbReference>
<dbReference type="EMBL" id="JAOPJF010000039">
    <property type="protein sequence ID" value="KAK1143545.1"/>
    <property type="molecule type" value="Genomic_DNA"/>
</dbReference>
<keyword evidence="2" id="KW-1185">Reference proteome</keyword>
<proteinExistence type="predicted"/>
<accession>A0ACC3B0C1</accession>